<dbReference type="EMBL" id="JAHYBZ010000002">
    <property type="protein sequence ID" value="MBW6397405.1"/>
    <property type="molecule type" value="Genomic_DNA"/>
</dbReference>
<sequence>MTVTVDGQTGSQNFTRLQDAYDSLDTVGLQSIVGGYTEISAATVQINLRGVPATAIYQANSPALRVIVPGPGIDVTFNGATRDESQQLFVDWLRGQGSSQVNDLLRYAAANTAIDPVAGNPNAAMNQFVAADFGRALEAAVGGGQAGFGMAARFASFTASGYNSRSLSVPLNQTFVLSENDTIELDLPLSWTNTEGAQSYGGNLGMLYRRKVFDWWTLQPSFRIGGVGSIDLGGGSGVYSAALNSTIQFPITDEIRMTIANGVTYVSTFPVTVGSYSINYDMQNTVFRNGIVLTGDFGLRLADRALILSAFAVDTRFTGDAVYIQNYQEFGVFGQWGRESPFRVGATFLTGDQGVRGFYVNTGIQF</sequence>
<accession>A0ABS7A555</accession>
<dbReference type="RefSeq" id="WP_219762022.1">
    <property type="nucleotide sequence ID" value="NZ_JAHYBZ010000002.1"/>
</dbReference>
<name>A0ABS7A555_9PROT</name>
<dbReference type="Proteomes" id="UP001196565">
    <property type="component" value="Unassembled WGS sequence"/>
</dbReference>
<comment type="caution">
    <text evidence="1">The sequence shown here is derived from an EMBL/GenBank/DDBJ whole genome shotgun (WGS) entry which is preliminary data.</text>
</comment>
<organism evidence="1 2">
    <name type="scientific">Roseomonas alba</name>
    <dbReference type="NCBI Taxonomy" id="2846776"/>
    <lineage>
        <taxon>Bacteria</taxon>
        <taxon>Pseudomonadati</taxon>
        <taxon>Pseudomonadota</taxon>
        <taxon>Alphaproteobacteria</taxon>
        <taxon>Acetobacterales</taxon>
        <taxon>Roseomonadaceae</taxon>
        <taxon>Roseomonas</taxon>
    </lineage>
</organism>
<evidence type="ECO:0008006" key="3">
    <source>
        <dbReference type="Google" id="ProtNLM"/>
    </source>
</evidence>
<evidence type="ECO:0000313" key="2">
    <source>
        <dbReference type="Proteomes" id="UP001196565"/>
    </source>
</evidence>
<keyword evidence="2" id="KW-1185">Reference proteome</keyword>
<protein>
    <recommendedName>
        <fullName evidence="3">Autotransporter outer membrane beta-barrel domain-containing protein</fullName>
    </recommendedName>
</protein>
<gene>
    <name evidence="1" type="ORF">KPL78_06055</name>
</gene>
<proteinExistence type="predicted"/>
<reference evidence="1 2" key="1">
    <citation type="submission" date="2021-07" db="EMBL/GenBank/DDBJ databases">
        <authorList>
            <person name="So Y."/>
        </authorList>
    </citation>
    <scope>NUCLEOTIDE SEQUENCE [LARGE SCALE GENOMIC DNA]</scope>
    <source>
        <strain evidence="1 2">HJA6</strain>
    </source>
</reference>
<evidence type="ECO:0000313" key="1">
    <source>
        <dbReference type="EMBL" id="MBW6397405.1"/>
    </source>
</evidence>